<dbReference type="PROSITE" id="PS50111">
    <property type="entry name" value="CHEMOTAXIS_TRANSDUC_2"/>
    <property type="match status" value="1"/>
</dbReference>
<keyword evidence="2 4" id="KW-0807">Transducer</keyword>
<proteinExistence type="inferred from homology"/>
<evidence type="ECO:0000259" key="6">
    <source>
        <dbReference type="PROSITE" id="PS50111"/>
    </source>
</evidence>
<reference evidence="8 9" key="1">
    <citation type="submission" date="2023-01" db="EMBL/GenBank/DDBJ databases">
        <title>Cultivation and genomic characterization of new, ubiquitous marine nitrite-oxidizing bacteria from the Nitrospirales.</title>
        <authorList>
            <person name="Mueller A.J."/>
            <person name="Daebeler A."/>
            <person name="Herbold C.W."/>
            <person name="Kirkegaard R.H."/>
            <person name="Daims H."/>
        </authorList>
    </citation>
    <scope>NUCLEOTIDE SEQUENCE [LARGE SCALE GENOMIC DNA]</scope>
    <source>
        <strain evidence="8 9">VA</strain>
    </source>
</reference>
<dbReference type="InterPro" id="IPR004089">
    <property type="entry name" value="MCPsignal_dom"/>
</dbReference>
<dbReference type="KEGG" id="nall:PP769_12525"/>
<comment type="subcellular location">
    <subcellularLocation>
        <location evidence="1">Membrane</location>
    </subcellularLocation>
</comment>
<evidence type="ECO:0000256" key="3">
    <source>
        <dbReference type="ARBA" id="ARBA00029447"/>
    </source>
</evidence>
<dbReference type="SMART" id="SM00304">
    <property type="entry name" value="HAMP"/>
    <property type="match status" value="1"/>
</dbReference>
<feature type="transmembrane region" description="Helical" evidence="5">
    <location>
        <begin position="202"/>
        <end position="224"/>
    </location>
</feature>
<name>A0AA96GAW1_9BACT</name>
<dbReference type="InterPro" id="IPR003660">
    <property type="entry name" value="HAMP_dom"/>
</dbReference>
<dbReference type="EMBL" id="CP116967">
    <property type="protein sequence ID" value="WNM56800.1"/>
    <property type="molecule type" value="Genomic_DNA"/>
</dbReference>
<dbReference type="PANTHER" id="PTHR32089">
    <property type="entry name" value="METHYL-ACCEPTING CHEMOTAXIS PROTEIN MCPB"/>
    <property type="match status" value="1"/>
</dbReference>
<dbReference type="Proteomes" id="UP001302719">
    <property type="component" value="Chromosome"/>
</dbReference>
<evidence type="ECO:0000313" key="9">
    <source>
        <dbReference type="Proteomes" id="UP001302719"/>
    </source>
</evidence>
<dbReference type="Pfam" id="PF00015">
    <property type="entry name" value="MCPsignal"/>
    <property type="match status" value="1"/>
</dbReference>
<dbReference type="RefSeq" id="WP_312640589.1">
    <property type="nucleotide sequence ID" value="NZ_CP116967.1"/>
</dbReference>
<dbReference type="PROSITE" id="PS50885">
    <property type="entry name" value="HAMP"/>
    <property type="match status" value="1"/>
</dbReference>
<comment type="similarity">
    <text evidence="3">Belongs to the methyl-accepting chemotaxis (MCP) protein family.</text>
</comment>
<dbReference type="FunFam" id="1.10.287.950:FF:000001">
    <property type="entry name" value="Methyl-accepting chemotaxis sensory transducer"/>
    <property type="match status" value="1"/>
</dbReference>
<evidence type="ECO:0000256" key="5">
    <source>
        <dbReference type="SAM" id="Phobius"/>
    </source>
</evidence>
<dbReference type="AlphaFoldDB" id="A0AA96GAW1"/>
<keyword evidence="5" id="KW-0472">Membrane</keyword>
<keyword evidence="5" id="KW-1133">Transmembrane helix</keyword>
<accession>A0AA96GAW1</accession>
<evidence type="ECO:0000313" key="8">
    <source>
        <dbReference type="EMBL" id="WNM56800.1"/>
    </source>
</evidence>
<dbReference type="CDD" id="cd11386">
    <property type="entry name" value="MCP_signal"/>
    <property type="match status" value="1"/>
</dbReference>
<evidence type="ECO:0000256" key="1">
    <source>
        <dbReference type="ARBA" id="ARBA00004370"/>
    </source>
</evidence>
<keyword evidence="9" id="KW-1185">Reference proteome</keyword>
<sequence length="558" mass="59742">MQRLSIGPKFLLILVTLAVGLLVCSLGVIYQQEFGRLQMILEEQGKIIQAQIEVTRAYIAKNYVGKLKQSSLGSNLHVSRDHEQDPDAIPFPATAIQEIGQELGVVGVYQARFVSDQPMNPANAPKDSFEQKALERIKNGAKSVSEIETINGVPTFRRASADVATVEACVSCHGGKKLGDVLGVLSLSIPITQDKEAMVSSMLHSGMLMIGIIVIFLSAVYWLVGRLVLQPLHALMGTSRAIAQGEGDLTKRVSVGKGFDEIVELSHDLDSFIEKMRLAVSSVKHVTNRLVGSTVQLSTTSDEVVQAAEGQNARVMQSVSTVEEVTRIAGEVAQSSTEAARIAQETATAARSGQEEMNQTVMGMQQISQAVVQAANIIATLGRSSDQIGEIVSVIEDIADQTNLLALNAAIEAARAGEQGRGFAVVADEVRKLAERTTKATKEIGDKIRQIQKDTRSAVSSMDQGTSQVGHGVALANKTGEALANIHSMINATVGKIQQIANATEEQSTATRQIASDLEFMTQTTRQTTSGVFQSAKACHDLRLLAGDLQKLVGSMKV</sequence>
<evidence type="ECO:0000256" key="4">
    <source>
        <dbReference type="PROSITE-ProRule" id="PRU00284"/>
    </source>
</evidence>
<evidence type="ECO:0000256" key="2">
    <source>
        <dbReference type="ARBA" id="ARBA00023224"/>
    </source>
</evidence>
<feature type="domain" description="HAMP" evidence="7">
    <location>
        <begin position="226"/>
        <end position="281"/>
    </location>
</feature>
<dbReference type="GO" id="GO:0007165">
    <property type="term" value="P:signal transduction"/>
    <property type="evidence" value="ECO:0007669"/>
    <property type="project" value="UniProtKB-KW"/>
</dbReference>
<dbReference type="CDD" id="cd06225">
    <property type="entry name" value="HAMP"/>
    <property type="match status" value="1"/>
</dbReference>
<keyword evidence="5" id="KW-0812">Transmembrane</keyword>
<dbReference type="InterPro" id="IPR021796">
    <property type="entry name" value="Tll0287-like_dom"/>
</dbReference>
<dbReference type="PANTHER" id="PTHR32089:SF112">
    <property type="entry name" value="LYSOZYME-LIKE PROTEIN-RELATED"/>
    <property type="match status" value="1"/>
</dbReference>
<organism evidence="8 9">
    <name type="scientific">Candidatus Nitrospira allomarina</name>
    <dbReference type="NCBI Taxonomy" id="3020900"/>
    <lineage>
        <taxon>Bacteria</taxon>
        <taxon>Pseudomonadati</taxon>
        <taxon>Nitrospirota</taxon>
        <taxon>Nitrospiria</taxon>
        <taxon>Nitrospirales</taxon>
        <taxon>Nitrospiraceae</taxon>
        <taxon>Nitrospira</taxon>
    </lineage>
</organism>
<gene>
    <name evidence="8" type="ORF">PP769_12525</name>
</gene>
<dbReference type="SMART" id="SM00283">
    <property type="entry name" value="MA"/>
    <property type="match status" value="1"/>
</dbReference>
<dbReference type="SUPFAM" id="SSF58104">
    <property type="entry name" value="Methyl-accepting chemotaxis protein (MCP) signaling domain"/>
    <property type="match status" value="1"/>
</dbReference>
<evidence type="ECO:0000259" key="7">
    <source>
        <dbReference type="PROSITE" id="PS50885"/>
    </source>
</evidence>
<dbReference type="GO" id="GO:0006935">
    <property type="term" value="P:chemotaxis"/>
    <property type="evidence" value="ECO:0007669"/>
    <property type="project" value="UniProtKB-ARBA"/>
</dbReference>
<protein>
    <submittedName>
        <fullName evidence="8">Methyl-accepting chemotaxis protein</fullName>
    </submittedName>
</protein>
<dbReference type="GO" id="GO:0016020">
    <property type="term" value="C:membrane"/>
    <property type="evidence" value="ECO:0007669"/>
    <property type="project" value="UniProtKB-SubCell"/>
</dbReference>
<dbReference type="Pfam" id="PF11845">
    <property type="entry name" value="Tll0287-like"/>
    <property type="match status" value="1"/>
</dbReference>
<feature type="domain" description="Methyl-accepting transducer" evidence="6">
    <location>
        <begin position="286"/>
        <end position="522"/>
    </location>
</feature>
<dbReference type="Pfam" id="PF00672">
    <property type="entry name" value="HAMP"/>
    <property type="match status" value="1"/>
</dbReference>
<dbReference type="Gene3D" id="1.10.287.950">
    <property type="entry name" value="Methyl-accepting chemotaxis protein"/>
    <property type="match status" value="1"/>
</dbReference>